<dbReference type="RefSeq" id="XP_002507530.1">
    <property type="nucleotide sequence ID" value="XM_002507484.1"/>
</dbReference>
<accession>C1FDH5</accession>
<dbReference type="EMBL" id="CP001574">
    <property type="protein sequence ID" value="ACO68788.1"/>
    <property type="molecule type" value="Genomic_DNA"/>
</dbReference>
<evidence type="ECO:0000313" key="2">
    <source>
        <dbReference type="Proteomes" id="UP000002009"/>
    </source>
</evidence>
<sequence length="97" mass="11576">MAEALAGESRKRADEARDFLRKAREMVNGAREAPHRLRRDEKRFHKAEDAYQLLWERQVEKMKDCRDTLKRVKPRLEAYGAERSHRLSLDRSENLII</sequence>
<gene>
    <name evidence="1" type="ORF">MICPUN_55029</name>
</gene>
<dbReference type="GeneID" id="8250069"/>
<dbReference type="AlphaFoldDB" id="C1FDH5"/>
<dbReference type="Proteomes" id="UP000002009">
    <property type="component" value="Chromosome 1"/>
</dbReference>
<dbReference type="InParanoid" id="C1FDH5"/>
<organism evidence="1 2">
    <name type="scientific">Micromonas commoda (strain RCC299 / NOUM17 / CCMP2709)</name>
    <name type="common">Picoplanktonic green alga</name>
    <dbReference type="NCBI Taxonomy" id="296587"/>
    <lineage>
        <taxon>Eukaryota</taxon>
        <taxon>Viridiplantae</taxon>
        <taxon>Chlorophyta</taxon>
        <taxon>Mamiellophyceae</taxon>
        <taxon>Mamiellales</taxon>
        <taxon>Mamiellaceae</taxon>
        <taxon>Micromonas</taxon>
    </lineage>
</organism>
<keyword evidence="2" id="KW-1185">Reference proteome</keyword>
<reference evidence="1 2" key="1">
    <citation type="journal article" date="2009" name="Science">
        <title>Green evolution and dynamic adaptations revealed by genomes of the marine picoeukaryotes Micromonas.</title>
        <authorList>
            <person name="Worden A.Z."/>
            <person name="Lee J.H."/>
            <person name="Mock T."/>
            <person name="Rouze P."/>
            <person name="Simmons M.P."/>
            <person name="Aerts A.L."/>
            <person name="Allen A.E."/>
            <person name="Cuvelier M.L."/>
            <person name="Derelle E."/>
            <person name="Everett M.V."/>
            <person name="Foulon E."/>
            <person name="Grimwood J."/>
            <person name="Gundlach H."/>
            <person name="Henrissat B."/>
            <person name="Napoli C."/>
            <person name="McDonald S.M."/>
            <person name="Parker M.S."/>
            <person name="Rombauts S."/>
            <person name="Salamov A."/>
            <person name="Von Dassow P."/>
            <person name="Badger J.H."/>
            <person name="Coutinho P.M."/>
            <person name="Demir E."/>
            <person name="Dubchak I."/>
            <person name="Gentemann C."/>
            <person name="Eikrem W."/>
            <person name="Gready J.E."/>
            <person name="John U."/>
            <person name="Lanier W."/>
            <person name="Lindquist E.A."/>
            <person name="Lucas S."/>
            <person name="Mayer K.F."/>
            <person name="Moreau H."/>
            <person name="Not F."/>
            <person name="Otillar R."/>
            <person name="Panaud O."/>
            <person name="Pangilinan J."/>
            <person name="Paulsen I."/>
            <person name="Piegu B."/>
            <person name="Poliakov A."/>
            <person name="Robbens S."/>
            <person name="Schmutz J."/>
            <person name="Toulza E."/>
            <person name="Wyss T."/>
            <person name="Zelensky A."/>
            <person name="Zhou K."/>
            <person name="Armbrust E.V."/>
            <person name="Bhattacharya D."/>
            <person name="Goodenough U.W."/>
            <person name="Van de Peer Y."/>
            <person name="Grigoriev I.V."/>
        </authorList>
    </citation>
    <scope>NUCLEOTIDE SEQUENCE [LARGE SCALE GENOMIC DNA]</scope>
    <source>
        <strain evidence="2">RCC299 / NOUM17</strain>
    </source>
</reference>
<protein>
    <submittedName>
        <fullName evidence="1">Uncharacterized protein</fullName>
    </submittedName>
</protein>
<dbReference type="KEGG" id="mis:MICPUN_55029"/>
<name>C1FDH5_MICCC</name>
<evidence type="ECO:0000313" key="1">
    <source>
        <dbReference type="EMBL" id="ACO68788.1"/>
    </source>
</evidence>
<proteinExistence type="predicted"/>